<sequence length="161" mass="18894">MRTEPTMNLKAEYETDFYAWLNHSITLLRQGKLAEIDVDNLIGELESMGNEKRSELISRFIVLIAHLLKWQFQLQQLSLQWQEFEGKSWRKTIIEQRLQLENQLENNPSLKSYLVAAVNKAYPKAIKFATKETNLKASTFPTNCAYTIEQLLDYDFYPDPE</sequence>
<evidence type="ECO:0008006" key="3">
    <source>
        <dbReference type="Google" id="ProtNLM"/>
    </source>
</evidence>
<dbReference type="KEGG" id="tig:THII_2671"/>
<dbReference type="AlphaFoldDB" id="A0A090AFQ2"/>
<dbReference type="Proteomes" id="UP000031623">
    <property type="component" value="Chromosome"/>
</dbReference>
<protein>
    <recommendedName>
        <fullName evidence="3">DUF29 domain-containing protein</fullName>
    </recommendedName>
</protein>
<reference evidence="1 2" key="1">
    <citation type="journal article" date="2014" name="ISME J.">
        <title>Ecophysiology of Thioploca ingrica as revealed by the complete genome sequence supplemented with proteomic evidence.</title>
        <authorList>
            <person name="Kojima H."/>
            <person name="Ogura Y."/>
            <person name="Yamamoto N."/>
            <person name="Togashi T."/>
            <person name="Mori H."/>
            <person name="Watanabe T."/>
            <person name="Nemoto F."/>
            <person name="Kurokawa K."/>
            <person name="Hayashi T."/>
            <person name="Fukui M."/>
        </authorList>
    </citation>
    <scope>NUCLEOTIDE SEQUENCE [LARGE SCALE GENOMIC DNA]</scope>
</reference>
<evidence type="ECO:0000313" key="1">
    <source>
        <dbReference type="EMBL" id="BAP56968.1"/>
    </source>
</evidence>
<dbReference type="STRING" id="40754.THII_2671"/>
<dbReference type="HOGENOM" id="CLU_116670_0_2_6"/>
<proteinExistence type="predicted"/>
<dbReference type="Gene3D" id="1.20.1220.20">
    <property type="entry name" value="Uncharcterised protein PF01724"/>
    <property type="match status" value="1"/>
</dbReference>
<evidence type="ECO:0000313" key="2">
    <source>
        <dbReference type="Proteomes" id="UP000031623"/>
    </source>
</evidence>
<accession>A0A090AFQ2</accession>
<dbReference type="EMBL" id="AP014633">
    <property type="protein sequence ID" value="BAP56968.1"/>
    <property type="molecule type" value="Genomic_DNA"/>
</dbReference>
<keyword evidence="2" id="KW-1185">Reference proteome</keyword>
<dbReference type="Pfam" id="PF01724">
    <property type="entry name" value="DUF29"/>
    <property type="match status" value="1"/>
</dbReference>
<organism evidence="1 2">
    <name type="scientific">Thioploca ingrica</name>
    <dbReference type="NCBI Taxonomy" id="40754"/>
    <lineage>
        <taxon>Bacteria</taxon>
        <taxon>Pseudomonadati</taxon>
        <taxon>Pseudomonadota</taxon>
        <taxon>Gammaproteobacteria</taxon>
        <taxon>Thiotrichales</taxon>
        <taxon>Thiotrichaceae</taxon>
        <taxon>Thioploca</taxon>
    </lineage>
</organism>
<dbReference type="InterPro" id="IPR002636">
    <property type="entry name" value="DUF29"/>
</dbReference>
<gene>
    <name evidence="1" type="ORF">THII_2671</name>
</gene>
<dbReference type="PANTHER" id="PTHR34235">
    <property type="entry name" value="SLR1203 PROTEIN-RELATED"/>
    <property type="match status" value="1"/>
</dbReference>
<name>A0A090AFQ2_9GAMM</name>